<name>A0A164KMS9_9NOCA</name>
<reference evidence="2 3" key="1">
    <citation type="submission" date="2016-04" db="EMBL/GenBank/DDBJ databases">
        <authorList>
            <person name="Evans L.H."/>
            <person name="Alamgir A."/>
            <person name="Owens N."/>
            <person name="Weber N.D."/>
            <person name="Virtaneva K."/>
            <person name="Barbian K."/>
            <person name="Babar A."/>
            <person name="Rosenke K."/>
        </authorList>
    </citation>
    <scope>NUCLEOTIDE SEQUENCE [LARGE SCALE GENOMIC DNA]</scope>
    <source>
        <strain evidence="2 3">IFM 0406</strain>
    </source>
</reference>
<gene>
    <name evidence="2" type="ORF">AWN90_02055</name>
</gene>
<accession>A0A164KMS9</accession>
<protein>
    <submittedName>
        <fullName evidence="2">Uncharacterized protein</fullName>
    </submittedName>
</protein>
<evidence type="ECO:0000256" key="1">
    <source>
        <dbReference type="SAM" id="MobiDB-lite"/>
    </source>
</evidence>
<feature type="region of interest" description="Disordered" evidence="1">
    <location>
        <begin position="1"/>
        <end position="77"/>
    </location>
</feature>
<proteinExistence type="predicted"/>
<evidence type="ECO:0000313" key="3">
    <source>
        <dbReference type="Proteomes" id="UP000076512"/>
    </source>
</evidence>
<evidence type="ECO:0000313" key="2">
    <source>
        <dbReference type="EMBL" id="KZM71549.1"/>
    </source>
</evidence>
<feature type="compositionally biased region" description="Low complexity" evidence="1">
    <location>
        <begin position="18"/>
        <end position="31"/>
    </location>
</feature>
<dbReference type="RefSeq" id="WP_082870444.1">
    <property type="nucleotide sequence ID" value="NZ_JABMCZ010000003.1"/>
</dbReference>
<feature type="compositionally biased region" description="Low complexity" evidence="1">
    <location>
        <begin position="45"/>
        <end position="56"/>
    </location>
</feature>
<comment type="caution">
    <text evidence="2">The sequence shown here is derived from an EMBL/GenBank/DDBJ whole genome shotgun (WGS) entry which is preliminary data.</text>
</comment>
<dbReference type="InterPro" id="IPR045596">
    <property type="entry name" value="DUF6459"/>
</dbReference>
<sequence>MPTRREHRADRRGSLSRAPGFEPPLAAGAPAEPGPPPPCRRRTAPRAAVREYAAARRSPHDGRSASSGTPDETASAATRFAERSMRAVLEVLDGRRPVTQLRPLATPTVVAAVETLLRTGGGRHLGPAVLVSVRATFVTSAAVEVCGGYDRGDRHFAMAARIVAWRGGWRLAALRLR</sequence>
<feature type="compositionally biased region" description="Polar residues" evidence="1">
    <location>
        <begin position="64"/>
        <end position="76"/>
    </location>
</feature>
<dbReference type="OrthoDB" id="4775331at2"/>
<dbReference type="EMBL" id="LWGR01000012">
    <property type="protein sequence ID" value="KZM71549.1"/>
    <property type="molecule type" value="Genomic_DNA"/>
</dbReference>
<dbReference type="STRING" id="455432.AWN90_02055"/>
<dbReference type="Proteomes" id="UP000076512">
    <property type="component" value="Unassembled WGS sequence"/>
</dbReference>
<dbReference type="Pfam" id="PF20060">
    <property type="entry name" value="DUF6459"/>
    <property type="match status" value="1"/>
</dbReference>
<keyword evidence="3" id="KW-1185">Reference proteome</keyword>
<organism evidence="2 3">
    <name type="scientific">Nocardia terpenica</name>
    <dbReference type="NCBI Taxonomy" id="455432"/>
    <lineage>
        <taxon>Bacteria</taxon>
        <taxon>Bacillati</taxon>
        <taxon>Actinomycetota</taxon>
        <taxon>Actinomycetes</taxon>
        <taxon>Mycobacteriales</taxon>
        <taxon>Nocardiaceae</taxon>
        <taxon>Nocardia</taxon>
    </lineage>
</organism>
<dbReference type="AlphaFoldDB" id="A0A164KMS9"/>